<feature type="transmembrane region" description="Helical" evidence="5">
    <location>
        <begin position="111"/>
        <end position="139"/>
    </location>
</feature>
<comment type="subcellular location">
    <subcellularLocation>
        <location evidence="1">Membrane</location>
        <topology evidence="1">Multi-pass membrane protein</topology>
    </subcellularLocation>
</comment>
<evidence type="ECO:0000256" key="1">
    <source>
        <dbReference type="ARBA" id="ARBA00004141"/>
    </source>
</evidence>
<feature type="transmembrane region" description="Helical" evidence="5">
    <location>
        <begin position="228"/>
        <end position="249"/>
    </location>
</feature>
<accession>A0A845R000</accession>
<feature type="transmembrane region" description="Helical" evidence="5">
    <location>
        <begin position="61"/>
        <end position="80"/>
    </location>
</feature>
<dbReference type="AlphaFoldDB" id="A0A845R000"/>
<keyword evidence="8" id="KW-1185">Reference proteome</keyword>
<proteinExistence type="predicted"/>
<evidence type="ECO:0000256" key="3">
    <source>
        <dbReference type="ARBA" id="ARBA00022989"/>
    </source>
</evidence>
<evidence type="ECO:0000259" key="6">
    <source>
        <dbReference type="Pfam" id="PF04893"/>
    </source>
</evidence>
<feature type="transmembrane region" description="Helical" evidence="5">
    <location>
        <begin position="193"/>
        <end position="216"/>
    </location>
</feature>
<gene>
    <name evidence="7" type="ORF">D3Z33_10715</name>
</gene>
<sequence>MKMQLLCGKKFYFKRSVFMSDNFNEFIDYSDARELTMKEKIKDVFTNPKELFKSIKFYPNLKLAIIIILVISFLAAFIEISSTDFINSMIDSAKQSGQPIPSDSQLEVYKYMTIALAGIMPLIVIGFKAFMITGLSVLVGGDGDTKEGMLVTSYSYIPIVLGTLISRTIIYFTNFDVFKFNLAQILPSSLEGTLFFGIALSIDIFIIWYLVLSFIGTKYIFEISYKKAILPVLIPWIFWVIFYAGVYILTSGGLNIGI</sequence>
<evidence type="ECO:0000313" key="8">
    <source>
        <dbReference type="Proteomes" id="UP000467132"/>
    </source>
</evidence>
<keyword evidence="3 5" id="KW-1133">Transmembrane helix</keyword>
<dbReference type="EMBL" id="QXXA01000011">
    <property type="protein sequence ID" value="NBI07319.1"/>
    <property type="molecule type" value="Genomic_DNA"/>
</dbReference>
<dbReference type="Proteomes" id="UP000467132">
    <property type="component" value="Unassembled WGS sequence"/>
</dbReference>
<dbReference type="InterPro" id="IPR006977">
    <property type="entry name" value="Yip1_dom"/>
</dbReference>
<dbReference type="GO" id="GO:0016020">
    <property type="term" value="C:membrane"/>
    <property type="evidence" value="ECO:0007669"/>
    <property type="project" value="UniProtKB-SubCell"/>
</dbReference>
<comment type="caution">
    <text evidence="7">The sequence shown here is derived from an EMBL/GenBank/DDBJ whole genome shotgun (WGS) entry which is preliminary data.</text>
</comment>
<keyword evidence="2 5" id="KW-0812">Transmembrane</keyword>
<reference evidence="7 8" key="1">
    <citation type="submission" date="2018-08" db="EMBL/GenBank/DDBJ databases">
        <title>Murine metabolic-syndrome-specific gut microbial biobank.</title>
        <authorList>
            <person name="Liu C."/>
        </authorList>
    </citation>
    <scope>NUCLEOTIDE SEQUENCE [LARGE SCALE GENOMIC DNA]</scope>
    <source>
        <strain evidence="7 8">583</strain>
    </source>
</reference>
<protein>
    <submittedName>
        <fullName evidence="7">YIP1 family protein</fullName>
    </submittedName>
</protein>
<evidence type="ECO:0000256" key="5">
    <source>
        <dbReference type="SAM" id="Phobius"/>
    </source>
</evidence>
<feature type="domain" description="Yip1" evidence="6">
    <location>
        <begin position="42"/>
        <end position="244"/>
    </location>
</feature>
<keyword evidence="4 5" id="KW-0472">Membrane</keyword>
<evidence type="ECO:0000256" key="4">
    <source>
        <dbReference type="ARBA" id="ARBA00023136"/>
    </source>
</evidence>
<name>A0A845R000_9CLOT</name>
<evidence type="ECO:0000256" key="2">
    <source>
        <dbReference type="ARBA" id="ARBA00022692"/>
    </source>
</evidence>
<evidence type="ECO:0000313" key="7">
    <source>
        <dbReference type="EMBL" id="NBI07319.1"/>
    </source>
</evidence>
<dbReference type="Pfam" id="PF04893">
    <property type="entry name" value="Yip1"/>
    <property type="match status" value="1"/>
</dbReference>
<feature type="transmembrane region" description="Helical" evidence="5">
    <location>
        <begin position="151"/>
        <end position="173"/>
    </location>
</feature>
<organism evidence="7 8">
    <name type="scientific">Senegalia massiliensis</name>
    <dbReference type="NCBI Taxonomy" id="1720316"/>
    <lineage>
        <taxon>Bacteria</taxon>
        <taxon>Bacillati</taxon>
        <taxon>Bacillota</taxon>
        <taxon>Clostridia</taxon>
        <taxon>Eubacteriales</taxon>
        <taxon>Clostridiaceae</taxon>
        <taxon>Senegalia</taxon>
    </lineage>
</organism>